<feature type="non-terminal residue" evidence="1">
    <location>
        <position position="1"/>
    </location>
</feature>
<evidence type="ECO:0000313" key="1">
    <source>
        <dbReference type="EMBL" id="CAH2218054.1"/>
    </source>
</evidence>
<organism evidence="1 2">
    <name type="scientific">Pararge aegeria aegeria</name>
    <dbReference type="NCBI Taxonomy" id="348720"/>
    <lineage>
        <taxon>Eukaryota</taxon>
        <taxon>Metazoa</taxon>
        <taxon>Ecdysozoa</taxon>
        <taxon>Arthropoda</taxon>
        <taxon>Hexapoda</taxon>
        <taxon>Insecta</taxon>
        <taxon>Pterygota</taxon>
        <taxon>Neoptera</taxon>
        <taxon>Endopterygota</taxon>
        <taxon>Lepidoptera</taxon>
        <taxon>Glossata</taxon>
        <taxon>Ditrysia</taxon>
        <taxon>Papilionoidea</taxon>
        <taxon>Nymphalidae</taxon>
        <taxon>Satyrinae</taxon>
        <taxon>Satyrini</taxon>
        <taxon>Parargina</taxon>
        <taxon>Pararge</taxon>
    </lineage>
</organism>
<sequence>VAAEVAAPLSQARKVTMVSCGGGEVGAAKLTGEVLSIVQCIPELVKGVTGVDISKVKVIFNYSTLITP</sequence>
<comment type="caution">
    <text evidence="1">The sequence shown here is derived from an EMBL/GenBank/DDBJ whole genome shotgun (WGS) entry which is preliminary data.</text>
</comment>
<protein>
    <submittedName>
        <fullName evidence="1">Jg690 protein</fullName>
    </submittedName>
</protein>
<name>A0A8S4QV60_9NEOP</name>
<dbReference type="Proteomes" id="UP000838756">
    <property type="component" value="Unassembled WGS sequence"/>
</dbReference>
<reference evidence="1" key="1">
    <citation type="submission" date="2022-03" db="EMBL/GenBank/DDBJ databases">
        <authorList>
            <person name="Lindestad O."/>
        </authorList>
    </citation>
    <scope>NUCLEOTIDE SEQUENCE</scope>
</reference>
<evidence type="ECO:0000313" key="2">
    <source>
        <dbReference type="Proteomes" id="UP000838756"/>
    </source>
</evidence>
<gene>
    <name evidence="1" type="primary">jg690</name>
    <name evidence="1" type="ORF">PAEG_LOCUS5929</name>
</gene>
<proteinExistence type="predicted"/>
<accession>A0A8S4QV60</accession>
<keyword evidence="2" id="KW-1185">Reference proteome</keyword>
<dbReference type="EMBL" id="CAKXAJ010019004">
    <property type="protein sequence ID" value="CAH2218054.1"/>
    <property type="molecule type" value="Genomic_DNA"/>
</dbReference>
<dbReference type="OrthoDB" id="6080404at2759"/>
<dbReference type="AlphaFoldDB" id="A0A8S4QV60"/>